<dbReference type="SUPFAM" id="SSF51905">
    <property type="entry name" value="FAD/NAD(P)-binding domain"/>
    <property type="match status" value="1"/>
</dbReference>
<dbReference type="GO" id="GO:0016491">
    <property type="term" value="F:oxidoreductase activity"/>
    <property type="evidence" value="ECO:0007669"/>
    <property type="project" value="InterPro"/>
</dbReference>
<sequence length="198" mass="20735">MKKSVVIVGGSIAGLTTALVLASAKNSELDFDITIIDDDKGDLKIAAIYNMPLFPMGAEAKEILETTKKQIDSLLKVKYIQGSVTEVSGSKGDFVVKGADFSQKGEYVVLATGASRFDIQGLGDIVRPHTLMNKPNKIKLACSGRQMVKEGVYAAGLASGVTTQVACAIGSAAEAACAILSDIKGEVSIVHDTPTSRK</sequence>
<evidence type="ECO:0000313" key="3">
    <source>
        <dbReference type="Proteomes" id="UP000250166"/>
    </source>
</evidence>
<proteinExistence type="predicted"/>
<name>A0A2X3BAI4_9HELI</name>
<dbReference type="Proteomes" id="UP000250166">
    <property type="component" value="Unassembled WGS sequence"/>
</dbReference>
<feature type="domain" description="FAD/NAD(P)-binding" evidence="1">
    <location>
        <begin position="4"/>
        <end position="134"/>
    </location>
</feature>
<gene>
    <name evidence="2" type="ORF">NCTC13102_00274</name>
</gene>
<dbReference type="InterPro" id="IPR036188">
    <property type="entry name" value="FAD/NAD-bd_sf"/>
</dbReference>
<dbReference type="EMBL" id="UAWL01000006">
    <property type="protein sequence ID" value="SQB97583.1"/>
    <property type="molecule type" value="Genomic_DNA"/>
</dbReference>
<dbReference type="InterPro" id="IPR023753">
    <property type="entry name" value="FAD/NAD-binding_dom"/>
</dbReference>
<organism evidence="2 3">
    <name type="scientific">Helicobacter fennelliae</name>
    <dbReference type="NCBI Taxonomy" id="215"/>
    <lineage>
        <taxon>Bacteria</taxon>
        <taxon>Pseudomonadati</taxon>
        <taxon>Campylobacterota</taxon>
        <taxon>Epsilonproteobacteria</taxon>
        <taxon>Campylobacterales</taxon>
        <taxon>Helicobacteraceae</taxon>
        <taxon>Helicobacter</taxon>
    </lineage>
</organism>
<protein>
    <submittedName>
        <fullName evidence="2">Thioredoxin-disulfide reductase</fullName>
    </submittedName>
</protein>
<accession>A0A2X3BAI4</accession>
<reference evidence="2 3" key="1">
    <citation type="submission" date="2018-06" db="EMBL/GenBank/DDBJ databases">
        <authorList>
            <consortium name="Pathogen Informatics"/>
            <person name="Doyle S."/>
        </authorList>
    </citation>
    <scope>NUCLEOTIDE SEQUENCE [LARGE SCALE GENOMIC DNA]</scope>
    <source>
        <strain evidence="2 3">NCTC13102</strain>
    </source>
</reference>
<dbReference type="RefSeq" id="WP_023949587.1">
    <property type="nucleotide sequence ID" value="NZ_UAWL01000006.1"/>
</dbReference>
<dbReference type="AlphaFoldDB" id="A0A2X3BAI4"/>
<dbReference type="Pfam" id="PF07992">
    <property type="entry name" value="Pyr_redox_2"/>
    <property type="match status" value="1"/>
</dbReference>
<dbReference type="Gene3D" id="3.50.50.60">
    <property type="entry name" value="FAD/NAD(P)-binding domain"/>
    <property type="match status" value="1"/>
</dbReference>
<evidence type="ECO:0000259" key="1">
    <source>
        <dbReference type="Pfam" id="PF07992"/>
    </source>
</evidence>
<evidence type="ECO:0000313" key="2">
    <source>
        <dbReference type="EMBL" id="SQB97583.1"/>
    </source>
</evidence>